<gene>
    <name evidence="2" type="ORF">QBC33DRAFT_131180</name>
</gene>
<evidence type="ECO:0008006" key="4">
    <source>
        <dbReference type="Google" id="ProtNLM"/>
    </source>
</evidence>
<accession>A0AAJ0BZ20</accession>
<dbReference type="RefSeq" id="XP_060281895.1">
    <property type="nucleotide sequence ID" value="XM_060422048.1"/>
</dbReference>
<dbReference type="GeneID" id="85305235"/>
<reference evidence="2" key="1">
    <citation type="submission" date="2023-06" db="EMBL/GenBank/DDBJ databases">
        <title>Genome-scale phylogeny and comparative genomics of the fungal order Sordariales.</title>
        <authorList>
            <consortium name="Lawrence Berkeley National Laboratory"/>
            <person name="Hensen N."/>
            <person name="Bonometti L."/>
            <person name="Westerberg I."/>
            <person name="Brannstrom I.O."/>
            <person name="Guillou S."/>
            <person name="Cros-Aarteil S."/>
            <person name="Calhoun S."/>
            <person name="Haridas S."/>
            <person name="Kuo A."/>
            <person name="Mondo S."/>
            <person name="Pangilinan J."/>
            <person name="Riley R."/>
            <person name="Labutti K."/>
            <person name="Andreopoulos B."/>
            <person name="Lipzen A."/>
            <person name="Chen C."/>
            <person name="Yanf M."/>
            <person name="Daum C."/>
            <person name="Ng V."/>
            <person name="Clum A."/>
            <person name="Steindorff A."/>
            <person name="Ohm R."/>
            <person name="Martin F."/>
            <person name="Silar P."/>
            <person name="Natvig D."/>
            <person name="Lalanne C."/>
            <person name="Gautier V."/>
            <person name="Ament-Velasquez S.L."/>
            <person name="Kruys A."/>
            <person name="Hutchinson M.I."/>
            <person name="Powell A.J."/>
            <person name="Barry K."/>
            <person name="Miller A.N."/>
            <person name="Grigoriev I.V."/>
            <person name="Debuchy R."/>
            <person name="Gladieux P."/>
            <person name="Thoren M.H."/>
            <person name="Johannesson H."/>
        </authorList>
    </citation>
    <scope>NUCLEOTIDE SEQUENCE</scope>
    <source>
        <strain evidence="2">8032-3</strain>
    </source>
</reference>
<comment type="caution">
    <text evidence="2">The sequence shown here is derived from an EMBL/GenBank/DDBJ whole genome shotgun (WGS) entry which is preliminary data.</text>
</comment>
<feature type="signal peptide" evidence="1">
    <location>
        <begin position="1"/>
        <end position="32"/>
    </location>
</feature>
<protein>
    <recommendedName>
        <fullName evidence="4">Secreted protein</fullName>
    </recommendedName>
</protein>
<evidence type="ECO:0000313" key="2">
    <source>
        <dbReference type="EMBL" id="KAK1765682.1"/>
    </source>
</evidence>
<proteinExistence type="predicted"/>
<sequence length="101" mass="11435">MLHMPRFWRANTPRTTLLILVADFSCPCRVSGHTMIQILKMVHAIIANKVENSGDNCRKLGRDPVRKTTEKATQCTPRPRIAQHKLSNKPVFCLTVGLTRP</sequence>
<feature type="chain" id="PRO_5042583772" description="Secreted protein" evidence="1">
    <location>
        <begin position="33"/>
        <end position="101"/>
    </location>
</feature>
<evidence type="ECO:0000313" key="3">
    <source>
        <dbReference type="Proteomes" id="UP001244011"/>
    </source>
</evidence>
<keyword evidence="3" id="KW-1185">Reference proteome</keyword>
<evidence type="ECO:0000256" key="1">
    <source>
        <dbReference type="SAM" id="SignalP"/>
    </source>
</evidence>
<organism evidence="2 3">
    <name type="scientific">Phialemonium atrogriseum</name>
    <dbReference type="NCBI Taxonomy" id="1093897"/>
    <lineage>
        <taxon>Eukaryota</taxon>
        <taxon>Fungi</taxon>
        <taxon>Dikarya</taxon>
        <taxon>Ascomycota</taxon>
        <taxon>Pezizomycotina</taxon>
        <taxon>Sordariomycetes</taxon>
        <taxon>Sordariomycetidae</taxon>
        <taxon>Cephalothecales</taxon>
        <taxon>Cephalothecaceae</taxon>
        <taxon>Phialemonium</taxon>
    </lineage>
</organism>
<keyword evidence="1" id="KW-0732">Signal</keyword>
<name>A0AAJ0BZ20_9PEZI</name>
<dbReference type="EMBL" id="MU839014">
    <property type="protein sequence ID" value="KAK1765682.1"/>
    <property type="molecule type" value="Genomic_DNA"/>
</dbReference>
<dbReference type="AlphaFoldDB" id="A0AAJ0BZ20"/>
<dbReference type="Proteomes" id="UP001244011">
    <property type="component" value="Unassembled WGS sequence"/>
</dbReference>